<evidence type="ECO:0000259" key="7">
    <source>
        <dbReference type="Pfam" id="PF24961"/>
    </source>
</evidence>
<dbReference type="Pfam" id="PF24961">
    <property type="entry name" value="NfeD_membrane"/>
    <property type="match status" value="1"/>
</dbReference>
<dbReference type="Pfam" id="PF01957">
    <property type="entry name" value="NfeD"/>
    <property type="match status" value="1"/>
</dbReference>
<evidence type="ECO:0000256" key="4">
    <source>
        <dbReference type="ARBA" id="ARBA00023136"/>
    </source>
</evidence>
<sequence>MTIFILSSLLIIGLVLFMIEVFLLPGTTVIGVVGLVVSLVGIYYAYLSFDFNTAMWIVGITVIFNVVVIWYGFTSGIWSKFSLKSKLEGGAFDGRTDALQIGMPGKAISDLKPIGKATFDEKIYEVKSEDGFIEVGKIISIIKIENNKIIVK</sequence>
<feature type="transmembrane region" description="Helical" evidence="5">
    <location>
        <begin position="53"/>
        <end position="73"/>
    </location>
</feature>
<keyword evidence="2 5" id="KW-0812">Transmembrane</keyword>
<protein>
    <submittedName>
        <fullName evidence="8">NfeD-like C-terminal, partner-binding</fullName>
    </submittedName>
</protein>
<dbReference type="InterPro" id="IPR056739">
    <property type="entry name" value="NfeD_membrane"/>
</dbReference>
<organism evidence="8 9">
    <name type="scientific">Algoriphagus winogradskyi</name>
    <dbReference type="NCBI Taxonomy" id="237017"/>
    <lineage>
        <taxon>Bacteria</taxon>
        <taxon>Pseudomonadati</taxon>
        <taxon>Bacteroidota</taxon>
        <taxon>Cytophagia</taxon>
        <taxon>Cytophagales</taxon>
        <taxon>Cyclobacteriaceae</taxon>
        <taxon>Algoriphagus</taxon>
    </lineage>
</organism>
<dbReference type="Gene3D" id="2.40.50.140">
    <property type="entry name" value="Nucleic acid-binding proteins"/>
    <property type="match status" value="1"/>
</dbReference>
<dbReference type="PANTHER" id="PTHR33507">
    <property type="entry name" value="INNER MEMBRANE PROTEIN YBBJ"/>
    <property type="match status" value="1"/>
</dbReference>
<reference evidence="8 9" key="1">
    <citation type="submission" date="2017-05" db="EMBL/GenBank/DDBJ databases">
        <authorList>
            <person name="Varghese N."/>
            <person name="Submissions S."/>
        </authorList>
    </citation>
    <scope>NUCLEOTIDE SEQUENCE [LARGE SCALE GENOMIC DNA]</scope>
    <source>
        <strain evidence="8 9">DSM 15360</strain>
    </source>
</reference>
<keyword evidence="4 5" id="KW-0472">Membrane</keyword>
<dbReference type="InterPro" id="IPR052165">
    <property type="entry name" value="Membrane_assoc_protease"/>
</dbReference>
<evidence type="ECO:0000259" key="6">
    <source>
        <dbReference type="Pfam" id="PF01957"/>
    </source>
</evidence>
<evidence type="ECO:0000313" key="9">
    <source>
        <dbReference type="Proteomes" id="UP001157915"/>
    </source>
</evidence>
<dbReference type="InterPro" id="IPR012340">
    <property type="entry name" value="NA-bd_OB-fold"/>
</dbReference>
<accession>A0ABY1ND48</accession>
<evidence type="ECO:0000256" key="1">
    <source>
        <dbReference type="ARBA" id="ARBA00004141"/>
    </source>
</evidence>
<keyword evidence="9" id="KW-1185">Reference proteome</keyword>
<evidence type="ECO:0000256" key="2">
    <source>
        <dbReference type="ARBA" id="ARBA00022692"/>
    </source>
</evidence>
<proteinExistence type="predicted"/>
<gene>
    <name evidence="8" type="ORF">SAMN06265367_101521</name>
</gene>
<dbReference type="EMBL" id="FXUA01000001">
    <property type="protein sequence ID" value="SMP06877.1"/>
    <property type="molecule type" value="Genomic_DNA"/>
</dbReference>
<feature type="domain" description="NfeD-like C-terminal" evidence="6">
    <location>
        <begin position="101"/>
        <end position="152"/>
    </location>
</feature>
<feature type="domain" description="NfeD integral membrane" evidence="7">
    <location>
        <begin position="9"/>
        <end position="72"/>
    </location>
</feature>
<name>A0ABY1ND48_9BACT</name>
<evidence type="ECO:0000256" key="5">
    <source>
        <dbReference type="SAM" id="Phobius"/>
    </source>
</evidence>
<dbReference type="RefSeq" id="WP_283411451.1">
    <property type="nucleotide sequence ID" value="NZ_FXUA01000001.1"/>
</dbReference>
<feature type="transmembrane region" description="Helical" evidence="5">
    <location>
        <begin position="6"/>
        <end position="24"/>
    </location>
</feature>
<comment type="subcellular location">
    <subcellularLocation>
        <location evidence="1">Membrane</location>
        <topology evidence="1">Multi-pass membrane protein</topology>
    </subcellularLocation>
</comment>
<keyword evidence="3 5" id="KW-1133">Transmembrane helix</keyword>
<dbReference type="PANTHER" id="PTHR33507:SF3">
    <property type="entry name" value="INNER MEMBRANE PROTEIN YBBJ"/>
    <property type="match status" value="1"/>
</dbReference>
<evidence type="ECO:0000256" key="3">
    <source>
        <dbReference type="ARBA" id="ARBA00022989"/>
    </source>
</evidence>
<comment type="caution">
    <text evidence="8">The sequence shown here is derived from an EMBL/GenBank/DDBJ whole genome shotgun (WGS) entry which is preliminary data.</text>
</comment>
<evidence type="ECO:0000313" key="8">
    <source>
        <dbReference type="EMBL" id="SMP06877.1"/>
    </source>
</evidence>
<dbReference type="InterPro" id="IPR002810">
    <property type="entry name" value="NfeD-like_C"/>
</dbReference>
<dbReference type="Proteomes" id="UP001157915">
    <property type="component" value="Unassembled WGS sequence"/>
</dbReference>
<feature type="transmembrane region" description="Helical" evidence="5">
    <location>
        <begin position="29"/>
        <end position="47"/>
    </location>
</feature>